<dbReference type="Gene3D" id="3.90.550.10">
    <property type="entry name" value="Spore Coat Polysaccharide Biosynthesis Protein SpsA, Chain A"/>
    <property type="match status" value="1"/>
</dbReference>
<dbReference type="GO" id="GO:0016758">
    <property type="term" value="F:hexosyltransferase activity"/>
    <property type="evidence" value="ECO:0007669"/>
    <property type="project" value="UniProtKB-ARBA"/>
</dbReference>
<evidence type="ECO:0000256" key="1">
    <source>
        <dbReference type="ARBA" id="ARBA00006739"/>
    </source>
</evidence>
<dbReference type="Pfam" id="PF00535">
    <property type="entry name" value="Glycos_transf_2"/>
    <property type="match status" value="1"/>
</dbReference>
<dbReference type="SUPFAM" id="SSF53448">
    <property type="entry name" value="Nucleotide-diphospho-sugar transferases"/>
    <property type="match status" value="1"/>
</dbReference>
<keyword evidence="4" id="KW-1185">Reference proteome</keyword>
<dbReference type="PANTHER" id="PTHR22916:SF3">
    <property type="entry name" value="UDP-GLCNAC:BETAGAL BETA-1,3-N-ACETYLGLUCOSAMINYLTRANSFERASE-LIKE PROTEIN 1"/>
    <property type="match status" value="1"/>
</dbReference>
<dbReference type="EMBL" id="WBOT01000001">
    <property type="protein sequence ID" value="KAB2335697.1"/>
    <property type="molecule type" value="Genomic_DNA"/>
</dbReference>
<organism evidence="3 4">
    <name type="scientific">Bacillus mesophilum</name>
    <dbReference type="NCBI Taxonomy" id="1071718"/>
    <lineage>
        <taxon>Bacteria</taxon>
        <taxon>Bacillati</taxon>
        <taxon>Bacillota</taxon>
        <taxon>Bacilli</taxon>
        <taxon>Bacillales</taxon>
        <taxon>Bacillaceae</taxon>
        <taxon>Bacillus</taxon>
    </lineage>
</organism>
<reference evidence="3 4" key="1">
    <citation type="journal article" date="2014" name="Arch. Microbiol.">
        <title>Bacillus mesophilum sp. nov., strain IITR-54T, a novel 4-chlorobiphenyl dechlorinating bacterium.</title>
        <authorList>
            <person name="Manickam N."/>
            <person name="Singh N.K."/>
            <person name="Bajaj A."/>
            <person name="Kumar R.M."/>
            <person name="Kaur G."/>
            <person name="Kaur N."/>
            <person name="Bala M."/>
            <person name="Kumar A."/>
            <person name="Mayilraj S."/>
        </authorList>
    </citation>
    <scope>NUCLEOTIDE SEQUENCE [LARGE SCALE GENOMIC DNA]</scope>
    <source>
        <strain evidence="3 4">IITR-54</strain>
    </source>
</reference>
<dbReference type="PANTHER" id="PTHR22916">
    <property type="entry name" value="GLYCOSYLTRANSFERASE"/>
    <property type="match status" value="1"/>
</dbReference>
<keyword evidence="3" id="KW-0808">Transferase</keyword>
<accession>A0A7V7RQG6</accession>
<evidence type="ECO:0000313" key="4">
    <source>
        <dbReference type="Proteomes" id="UP000441354"/>
    </source>
</evidence>
<feature type="domain" description="Glycosyltransferase 2-like" evidence="2">
    <location>
        <begin position="6"/>
        <end position="148"/>
    </location>
</feature>
<gene>
    <name evidence="3" type="ORF">F7732_03780</name>
</gene>
<proteinExistence type="inferred from homology"/>
<protein>
    <submittedName>
        <fullName evidence="3">Glycosyltransferase</fullName>
    </submittedName>
</protein>
<dbReference type="RefSeq" id="WP_151572312.1">
    <property type="nucleotide sequence ID" value="NZ_WBOT01000001.1"/>
</dbReference>
<comment type="similarity">
    <text evidence="1">Belongs to the glycosyltransferase 2 family.</text>
</comment>
<sequence>MGPKVSIIMPFYNCAFIDQAIQSALNQTYYNIEIIVVDDGSTQHTEKIIPFLDRIRYFKKENGGTATALNHGIAEATGSYVAWLSSDDYFLPEKIEKQLAFMLERNAKASFTNYDCVDENNQVITQFTGMRFQNTKQVAESYLKYNTINGCTVLIDRNELNIFGSFNPIFRYTHDYEMWIKMLAYGVEFHYLDESLTKFRQHQESGTVKHQDQMLAEMQVIEQTYRPILMNRLKDL</sequence>
<dbReference type="InterPro" id="IPR029044">
    <property type="entry name" value="Nucleotide-diphossugar_trans"/>
</dbReference>
<dbReference type="OrthoDB" id="396512at2"/>
<dbReference type="Proteomes" id="UP000441354">
    <property type="component" value="Unassembled WGS sequence"/>
</dbReference>
<dbReference type="InterPro" id="IPR001173">
    <property type="entry name" value="Glyco_trans_2-like"/>
</dbReference>
<evidence type="ECO:0000259" key="2">
    <source>
        <dbReference type="Pfam" id="PF00535"/>
    </source>
</evidence>
<evidence type="ECO:0000313" key="3">
    <source>
        <dbReference type="EMBL" id="KAB2335697.1"/>
    </source>
</evidence>
<dbReference type="AlphaFoldDB" id="A0A7V7RQG6"/>
<comment type="caution">
    <text evidence="3">The sequence shown here is derived from an EMBL/GenBank/DDBJ whole genome shotgun (WGS) entry which is preliminary data.</text>
</comment>
<name>A0A7V7RQG6_9BACI</name>